<reference evidence="2 3" key="1">
    <citation type="submission" date="2022-11" db="EMBL/GenBank/DDBJ databases">
        <title>Minimal conservation of predation-associated metabolite biosynthetic gene clusters underscores biosynthetic potential of Myxococcota including descriptions for ten novel species: Archangium lansinium sp. nov., Myxococcus landrumus sp. nov., Nannocystis bai.</title>
        <authorList>
            <person name="Ahearne A."/>
            <person name="Stevens C."/>
            <person name="Dowd S."/>
        </authorList>
    </citation>
    <scope>NUCLEOTIDE SEQUENCE [LARGE SCALE GENOMIC DNA]</scope>
    <source>
        <strain evidence="2 3">BB15-2</strain>
    </source>
</reference>
<evidence type="ECO:0000313" key="3">
    <source>
        <dbReference type="Proteomes" id="UP001221686"/>
    </source>
</evidence>
<protein>
    <submittedName>
        <fullName evidence="2">Uncharacterized protein</fullName>
    </submittedName>
</protein>
<dbReference type="Proteomes" id="UP001221686">
    <property type="component" value="Unassembled WGS sequence"/>
</dbReference>
<accession>A0ABT5EB81</accession>
<sequence length="1524" mass="165131">MAKDGRLSDLADELRAGGEVDSQGRFTLDRAQARAKMQKFQLDDARRYVLELVQAAVIRGATRIGFDIDADDMRMRFDGRPFSRAELEELWGSIFADGDEADLRGLRQLALGLNAALGLVPKQIVVRSGTTRLRLAPGKEDALTEAEPAIAETTIHVEKRLRLGLMVAFFHDLRGSLGEEVYLRERCVYARVSITLDGQPIASGPRVPHAMLRLELAEPGLTGMLALLPGEAPAEVRLVKDGVWIDTHPLEGVGPGILAIVEAEALRKDVSMAKIVADAGFEQVVGLVRAVRWTLLARAAAAVLAGEIRPESVMPRIREEALQFMKLRDLRKRAEVEPLARAITWMDARTCSTGHVETVTLAGLTEAVTAHPESEGRVLRFATRTYAALKAEGRPIPRLSRKDADRLARLLGCEVIAVDEALAAAQLREQAREAWLQRRSPARLREGGYVARATLTPGSASRGEVGIAAEAVTGGATGGRLSLITEGCLLRRVEVEWGVAGLDLVIEAPFTPSELFDDAVRDATLVEAVLAGLGALAEPLAELAERTGEARGAGEVRGLVKGWLLLALDAETRAALWQRLGVPEALWPEAEAVARWLPSADPLRASEGRLASLMQVPLFEDFDGARRSIEELARRLERVGRIEAIERSEAPEPSLGREIAWLGRGDRKILAGLLGGEAMLQSWAPTLAVRRRERQFWAQEARSQAESMRAAEEAARVVGLDPGLWCLAWREEELELVLTLHPPATPFRLAREVEPATVELRFEGRPLTTRTLAAGFGPITAVATTRSLRPNASWDEVADEAVVATVTEGLRRAAWALVAGVIERWMSGAGVGDSTWTWLREQLLARLTASTRAEVMAAAPRVLEVPLFATLGPRVLSLAEVEAVVAAEGQIGWVPRTMPGASLPEPPIVREDPPTIAALRRWLGEARVVDGGERVRSQRLARRLVDLPAMTSLKLDPSRVWATTSLANEKGEVEGEVGLRREDGAPTLQIELGLDGRKIGEFVHEDAPAPLLAIACDRSLPLTTEGEVEVGSKRYQQLLRRCRRAATGMIVGLCDRYASLPNDERSSARALLLEYAGRRLRRARQDGSEPGRGVEAVKGLPLLIDVWGTPCSLAEIEGAGNGVFEAVTRGVEAPPQEARATRRVVVVDAAARGCLEAIGEVKLLDARWEEVLAGLRALVAAPQCTLPDLREVAWVARKAMIAGGLEAYLWIPRAPRREDSVALAVGGREVGRFTPVLPCAGIVSGASLAGEPGASRLEARQVSSLAKQVCRLYEALAKQVKTGGRLKASERDAAAQWLAQVDAMLGSVEEPAEVGKALTELKAALAECVPPGLREARAQAEASRRREAEERRESEAREAGLGEERVREAGLREQQGREQELREEAAARQGGDAARPDSGMKSRGAPKPTPEQQLLALVRAELEWARARHGSALEQLRLDRLAIGTGREAGIARFDGGIVLQQRHSLIARALTRLAIEEAPDPVDMVFVMAHVYTLMNEVAEGIEAHDEQAFVARLAEGLAAGLG</sequence>
<dbReference type="RefSeq" id="WP_272091668.1">
    <property type="nucleotide sequence ID" value="NZ_JAQNDL010000004.1"/>
</dbReference>
<evidence type="ECO:0000256" key="1">
    <source>
        <dbReference type="SAM" id="MobiDB-lite"/>
    </source>
</evidence>
<feature type="compositionally biased region" description="Basic and acidic residues" evidence="1">
    <location>
        <begin position="1337"/>
        <end position="1386"/>
    </location>
</feature>
<comment type="caution">
    <text evidence="2">The sequence shown here is derived from an EMBL/GenBank/DDBJ whole genome shotgun (WGS) entry which is preliminary data.</text>
</comment>
<evidence type="ECO:0000313" key="2">
    <source>
        <dbReference type="EMBL" id="MDC0723131.1"/>
    </source>
</evidence>
<dbReference type="EMBL" id="JAQNDL010000004">
    <property type="protein sequence ID" value="MDC0723131.1"/>
    <property type="molecule type" value="Genomic_DNA"/>
</dbReference>
<gene>
    <name evidence="2" type="ORF">POL25_39960</name>
</gene>
<keyword evidence="3" id="KW-1185">Reference proteome</keyword>
<proteinExistence type="predicted"/>
<feature type="region of interest" description="Disordered" evidence="1">
    <location>
        <begin position="1337"/>
        <end position="1410"/>
    </location>
</feature>
<organism evidence="2 3">
    <name type="scientific">Nannocystis bainbridge</name>
    <dbReference type="NCBI Taxonomy" id="2995303"/>
    <lineage>
        <taxon>Bacteria</taxon>
        <taxon>Pseudomonadati</taxon>
        <taxon>Myxococcota</taxon>
        <taxon>Polyangia</taxon>
        <taxon>Nannocystales</taxon>
        <taxon>Nannocystaceae</taxon>
        <taxon>Nannocystis</taxon>
    </lineage>
</organism>
<name>A0ABT5EB81_9BACT</name>